<feature type="signal peptide" evidence="2">
    <location>
        <begin position="1"/>
        <end position="24"/>
    </location>
</feature>
<dbReference type="STRING" id="231916.A0A409YJC7"/>
<feature type="chain" id="PRO_5019573669" evidence="2">
    <location>
        <begin position="25"/>
        <end position="297"/>
    </location>
</feature>
<accession>A0A409YJC7</accession>
<sequence>MTWTTSGMLLSFLCLLCFLGSASALPMPQPGNQCMISYCPSYFAYFPPRGPRRRPTPTIPSRTNAQRLAGGLGPNPPIRRGKIGTPRQRWAASPSPVAPAHPKATHCGVIRLNDASTGSAIGYIGRTSYGKFRGHLFTNESVSDAVTACFKIDQHSTHSSDLSIALEDWNLKSDFPLLALIQGKGDKSSDIGPHSSNYLTMGGVEWPGTPPGSTPTAITNSYTFYSGGLDRTAESSVWNIDLTTGALTAHWTNPDRRQTTAHVFSLDNILYAGGDLDAFMKHYTRKIVPLTLHFVPW</sequence>
<comment type="caution">
    <text evidence="3">The sequence shown here is derived from an EMBL/GenBank/DDBJ whole genome shotgun (WGS) entry which is preliminary data.</text>
</comment>
<dbReference type="AlphaFoldDB" id="A0A409YJC7"/>
<feature type="region of interest" description="Disordered" evidence="1">
    <location>
        <begin position="50"/>
        <end position="79"/>
    </location>
</feature>
<dbReference type="EMBL" id="NHYE01000774">
    <property type="protein sequence ID" value="PPR03117.1"/>
    <property type="molecule type" value="Genomic_DNA"/>
</dbReference>
<evidence type="ECO:0000256" key="2">
    <source>
        <dbReference type="SAM" id="SignalP"/>
    </source>
</evidence>
<name>A0A409YJC7_9AGAR</name>
<dbReference type="InParanoid" id="A0A409YJC7"/>
<keyword evidence="2" id="KW-0732">Signal</keyword>
<dbReference type="OrthoDB" id="4584900at2759"/>
<evidence type="ECO:0000313" key="4">
    <source>
        <dbReference type="Proteomes" id="UP000284706"/>
    </source>
</evidence>
<protein>
    <submittedName>
        <fullName evidence="3">Uncharacterized protein</fullName>
    </submittedName>
</protein>
<reference evidence="3 4" key="1">
    <citation type="journal article" date="2018" name="Evol. Lett.">
        <title>Horizontal gene cluster transfer increased hallucinogenic mushroom diversity.</title>
        <authorList>
            <person name="Reynolds H.T."/>
            <person name="Vijayakumar V."/>
            <person name="Gluck-Thaler E."/>
            <person name="Korotkin H.B."/>
            <person name="Matheny P.B."/>
            <person name="Slot J.C."/>
        </authorList>
    </citation>
    <scope>NUCLEOTIDE SEQUENCE [LARGE SCALE GENOMIC DNA]</scope>
    <source>
        <strain evidence="3 4">SRW20</strain>
    </source>
</reference>
<evidence type="ECO:0000313" key="3">
    <source>
        <dbReference type="EMBL" id="PPR03117.1"/>
    </source>
</evidence>
<gene>
    <name evidence="3" type="ORF">CVT26_004666</name>
</gene>
<proteinExistence type="predicted"/>
<dbReference type="Proteomes" id="UP000284706">
    <property type="component" value="Unassembled WGS sequence"/>
</dbReference>
<keyword evidence="4" id="KW-1185">Reference proteome</keyword>
<evidence type="ECO:0000256" key="1">
    <source>
        <dbReference type="SAM" id="MobiDB-lite"/>
    </source>
</evidence>
<organism evidence="3 4">
    <name type="scientific">Gymnopilus dilepis</name>
    <dbReference type="NCBI Taxonomy" id="231916"/>
    <lineage>
        <taxon>Eukaryota</taxon>
        <taxon>Fungi</taxon>
        <taxon>Dikarya</taxon>
        <taxon>Basidiomycota</taxon>
        <taxon>Agaricomycotina</taxon>
        <taxon>Agaricomycetes</taxon>
        <taxon>Agaricomycetidae</taxon>
        <taxon>Agaricales</taxon>
        <taxon>Agaricineae</taxon>
        <taxon>Hymenogastraceae</taxon>
        <taxon>Gymnopilus</taxon>
    </lineage>
</organism>